<name>A0ABX9Q2W8_9GAMM</name>
<reference evidence="2 3" key="1">
    <citation type="submission" date="2017-08" db="EMBL/GenBank/DDBJ databases">
        <title>Comparative genomics of bacteria isolated from necrotic lesions of AOD affected trees.</title>
        <authorList>
            <person name="Doonan J."/>
            <person name="Denman S."/>
            <person name="Mcdonald J.E."/>
        </authorList>
    </citation>
    <scope>NUCLEOTIDE SEQUENCE [LARGE SCALE GENOMIC DNA]</scope>
    <source>
        <strain evidence="2 3">CIP 105588</strain>
    </source>
</reference>
<accession>A0ABX9Q2W8</accession>
<organism evidence="2 3">
    <name type="scientific">Rahnella variigena</name>
    <dbReference type="NCBI Taxonomy" id="574964"/>
    <lineage>
        <taxon>Bacteria</taxon>
        <taxon>Pseudomonadati</taxon>
        <taxon>Pseudomonadota</taxon>
        <taxon>Gammaproteobacteria</taxon>
        <taxon>Enterobacterales</taxon>
        <taxon>Yersiniaceae</taxon>
        <taxon>Rahnella</taxon>
    </lineage>
</organism>
<evidence type="ECO:0000313" key="3">
    <source>
        <dbReference type="Proteomes" id="UP000284853"/>
    </source>
</evidence>
<protein>
    <submittedName>
        <fullName evidence="2">Uncharacterized protein</fullName>
    </submittedName>
</protein>
<proteinExistence type="predicted"/>
<evidence type="ECO:0000313" key="1">
    <source>
        <dbReference type="EMBL" id="RKF66887.1"/>
    </source>
</evidence>
<dbReference type="RefSeq" id="WP_120163742.1">
    <property type="nucleotide sequence ID" value="NZ_NSDJ01000001.1"/>
</dbReference>
<comment type="caution">
    <text evidence="2">The sequence shown here is derived from an EMBL/GenBank/DDBJ whole genome shotgun (WGS) entry which is preliminary data.</text>
</comment>
<keyword evidence="3" id="KW-1185">Reference proteome</keyword>
<dbReference type="Proteomes" id="UP000284853">
    <property type="component" value="Unassembled WGS sequence"/>
</dbReference>
<dbReference type="GeneID" id="302711449"/>
<gene>
    <name evidence="1" type="ORF">CKQ54_00080</name>
    <name evidence="2" type="ORF">CKQ54_21835</name>
</gene>
<dbReference type="EMBL" id="NSDJ01000001">
    <property type="protein sequence ID" value="RKF66887.1"/>
    <property type="molecule type" value="Genomic_DNA"/>
</dbReference>
<dbReference type="EMBL" id="NSDJ01000001">
    <property type="protein sequence ID" value="RKF70836.1"/>
    <property type="molecule type" value="Genomic_DNA"/>
</dbReference>
<evidence type="ECO:0000313" key="2">
    <source>
        <dbReference type="EMBL" id="RKF70836.1"/>
    </source>
</evidence>
<sequence>MLKPNIKDIHDYLNNKNGLVVHFSGCPKGGGPGVKLYPNDLLQVISNNANGGVSCSLIVPGDSYNKSSAIGTVGLIIDFNSDGLKAVSPSDCGSDVIDGIRRAEEKGISLDDINNSLISRLNYNEWVIVPSKILGVFVFTVEDIIVWGDCQALDEHNDVADSYLFNKYIDIQQVSQDFINEDVFSFIDGSIAKLDRDSMEFVRVDGNEFYK</sequence>